<dbReference type="GO" id="GO:0008289">
    <property type="term" value="F:lipid binding"/>
    <property type="evidence" value="ECO:0007669"/>
    <property type="project" value="InterPro"/>
</dbReference>
<dbReference type="GO" id="GO:0016020">
    <property type="term" value="C:membrane"/>
    <property type="evidence" value="ECO:0007669"/>
    <property type="project" value="TreeGrafter"/>
</dbReference>
<accession>A0A7J7EVG6</accession>
<evidence type="ECO:0000256" key="1">
    <source>
        <dbReference type="ARBA" id="ARBA00010090"/>
    </source>
</evidence>
<evidence type="ECO:0000313" key="3">
    <source>
        <dbReference type="Proteomes" id="UP000551758"/>
    </source>
</evidence>
<dbReference type="GO" id="GO:0042157">
    <property type="term" value="P:lipoprotein metabolic process"/>
    <property type="evidence" value="ECO:0007669"/>
    <property type="project" value="InterPro"/>
</dbReference>
<dbReference type="PANTHER" id="PTHR14096:SF27">
    <property type="entry name" value="APOLIPOPROTEIN L2"/>
    <property type="match status" value="1"/>
</dbReference>
<dbReference type="Pfam" id="PF05461">
    <property type="entry name" value="ApoL"/>
    <property type="match status" value="2"/>
</dbReference>
<dbReference type="InterPro" id="IPR008405">
    <property type="entry name" value="ApoL"/>
</dbReference>
<dbReference type="PANTHER" id="PTHR14096">
    <property type="entry name" value="APOLIPOPROTEIN L"/>
    <property type="match status" value="1"/>
</dbReference>
<name>A0A7J7EVG6_DICBM</name>
<comment type="similarity">
    <text evidence="1">Belongs to the apolipoprotein L family.</text>
</comment>
<gene>
    <name evidence="2" type="ORF">HPG69_009811</name>
</gene>
<proteinExistence type="inferred from homology"/>
<sequence length="344" mass="37242">MSSHSSPGSAQVLDSLRHEQVTPERGGCGGARSFGKFGGSRGGGGGQDLLCIADRLLSSAPLRGDALVRISVLLCPEHLAELLGMEGSLSGPCIWAGSAATKEDTLCTDRAGGSSVSIYTQLRPKTRVRARPRMAGKDGKDEIEEKRNLESSSFIEDTVWYFWNTVSNEELQLLLTDDEAWETFVAEADLSRDEADTLHEGLNTDQLNWKFLKEFPQVKWELEESIGKLQVLADKIDKVQGLHHLQRLGAEAAVTSVSTSIVDSSNGLSAKVKASCLVSIDIDKREIVEEALHHITPCVVSSTKNFTPDLEIIGKDICAIKLKKCKPLLAAPVKCPMTVGTISV</sequence>
<organism evidence="2 3">
    <name type="scientific">Diceros bicornis minor</name>
    <name type="common">South-central black rhinoceros</name>
    <dbReference type="NCBI Taxonomy" id="77932"/>
    <lineage>
        <taxon>Eukaryota</taxon>
        <taxon>Metazoa</taxon>
        <taxon>Chordata</taxon>
        <taxon>Craniata</taxon>
        <taxon>Vertebrata</taxon>
        <taxon>Euteleostomi</taxon>
        <taxon>Mammalia</taxon>
        <taxon>Eutheria</taxon>
        <taxon>Laurasiatheria</taxon>
        <taxon>Perissodactyla</taxon>
        <taxon>Rhinocerotidae</taxon>
        <taxon>Diceros</taxon>
    </lineage>
</organism>
<dbReference type="GO" id="GO:0005576">
    <property type="term" value="C:extracellular region"/>
    <property type="evidence" value="ECO:0007669"/>
    <property type="project" value="InterPro"/>
</dbReference>
<dbReference type="EMBL" id="JACDTQ010002190">
    <property type="protein sequence ID" value="KAF5919822.1"/>
    <property type="molecule type" value="Genomic_DNA"/>
</dbReference>
<reference evidence="2 3" key="1">
    <citation type="journal article" date="2020" name="Mol. Biol. Evol.">
        <title>Interspecific Gene Flow and the Evolution of Specialization in Black and White Rhinoceros.</title>
        <authorList>
            <person name="Moodley Y."/>
            <person name="Westbury M.V."/>
            <person name="Russo I.M."/>
            <person name="Gopalakrishnan S."/>
            <person name="Rakotoarivelo A."/>
            <person name="Olsen R.A."/>
            <person name="Prost S."/>
            <person name="Tunstall T."/>
            <person name="Ryder O.A."/>
            <person name="Dalen L."/>
            <person name="Bruford M.W."/>
        </authorList>
    </citation>
    <scope>NUCLEOTIDE SEQUENCE [LARGE SCALE GENOMIC DNA]</scope>
    <source>
        <strain evidence="2">SBR-YM</strain>
        <tissue evidence="2">Skin</tissue>
    </source>
</reference>
<dbReference type="AlphaFoldDB" id="A0A7J7EVG6"/>
<keyword evidence="3" id="KW-1185">Reference proteome</keyword>
<dbReference type="GO" id="GO:0006869">
    <property type="term" value="P:lipid transport"/>
    <property type="evidence" value="ECO:0007669"/>
    <property type="project" value="InterPro"/>
</dbReference>
<comment type="caution">
    <text evidence="2">The sequence shown here is derived from an EMBL/GenBank/DDBJ whole genome shotgun (WGS) entry which is preliminary data.</text>
</comment>
<dbReference type="Proteomes" id="UP000551758">
    <property type="component" value="Unassembled WGS sequence"/>
</dbReference>
<protein>
    <submittedName>
        <fullName evidence="2">Uncharacterized protein</fullName>
    </submittedName>
</protein>
<evidence type="ECO:0000313" key="2">
    <source>
        <dbReference type="EMBL" id="KAF5919822.1"/>
    </source>
</evidence>